<evidence type="ECO:0008006" key="2">
    <source>
        <dbReference type="Google" id="ProtNLM"/>
    </source>
</evidence>
<protein>
    <recommendedName>
        <fullName evidence="2">DUF2690 domain-containing protein</fullName>
    </recommendedName>
</protein>
<evidence type="ECO:0000313" key="1">
    <source>
        <dbReference type="EMBL" id="BBH87217.1"/>
    </source>
</evidence>
<organism evidence="1">
    <name type="scientific">Thermosporothrix sp. COM3</name>
    <dbReference type="NCBI Taxonomy" id="2490863"/>
    <lineage>
        <taxon>Bacteria</taxon>
        <taxon>Bacillati</taxon>
        <taxon>Chloroflexota</taxon>
        <taxon>Ktedonobacteria</taxon>
        <taxon>Ktedonobacterales</taxon>
        <taxon>Thermosporotrichaceae</taxon>
        <taxon>Thermosporothrix</taxon>
    </lineage>
</organism>
<gene>
    <name evidence="1" type="ORF">KTC_19680</name>
</gene>
<dbReference type="EMBL" id="AP019376">
    <property type="protein sequence ID" value="BBH87217.1"/>
    <property type="molecule type" value="Genomic_DNA"/>
</dbReference>
<dbReference type="Pfam" id="PF10901">
    <property type="entry name" value="DUF2690"/>
    <property type="match status" value="1"/>
</dbReference>
<sequence>MKRLMILFGLLFVVMMGGGILWHGSAVAHAAGECRQGEVCVEAHVDVTCAQELSVMHCEYTDPETQGCAVDAQTTGVATFLLDGKTVGRLERRYSPWCQTSWGRLWDYRGEGGARLRIANEVEGGVSWNEEDGSRGVYSVMVTVERHGFLIGVEGWLWSDDGREIKASIPQGEWAM</sequence>
<proteinExistence type="predicted"/>
<dbReference type="AlphaFoldDB" id="A0A455SFI0"/>
<name>A0A455SFI0_9CHLR</name>
<dbReference type="InterPro" id="IPR021224">
    <property type="entry name" value="DUF2690"/>
</dbReference>
<reference evidence="1" key="1">
    <citation type="submission" date="2018-12" db="EMBL/GenBank/DDBJ databases">
        <title>Novel natural products biosynthetic potential of the class Ktedonobacteria.</title>
        <authorList>
            <person name="Zheng Y."/>
            <person name="Saitou A."/>
            <person name="Wang C.M."/>
            <person name="Toyoda A."/>
            <person name="Minakuchi Y."/>
            <person name="Sekiguchi Y."/>
            <person name="Ueda K."/>
            <person name="Takano H."/>
            <person name="Sakai Y."/>
            <person name="Yokota A."/>
            <person name="Yabe S."/>
        </authorList>
    </citation>
    <scope>NUCLEOTIDE SEQUENCE</scope>
    <source>
        <strain evidence="1">COM3</strain>
    </source>
</reference>
<accession>A0A455SFI0</accession>